<comment type="caution">
    <text evidence="1">The sequence shown here is derived from an EMBL/GenBank/DDBJ whole genome shotgun (WGS) entry which is preliminary data.</text>
</comment>
<dbReference type="AlphaFoldDB" id="A0A7X1TLK2"/>
<gene>
    <name evidence="1" type="ORF">GCT13_45125</name>
</gene>
<evidence type="ECO:0000313" key="1">
    <source>
        <dbReference type="EMBL" id="MPW23696.1"/>
    </source>
</evidence>
<dbReference type="Proteomes" id="UP000484381">
    <property type="component" value="Unassembled WGS sequence"/>
</dbReference>
<name>A0A7X1TLK2_9BURK</name>
<evidence type="ECO:0000313" key="2">
    <source>
        <dbReference type="Proteomes" id="UP000484381"/>
    </source>
</evidence>
<dbReference type="RefSeq" id="WP_152768154.1">
    <property type="nucleotide sequence ID" value="NZ_WHNP01000130.1"/>
</dbReference>
<keyword evidence="2" id="KW-1185">Reference proteome</keyword>
<dbReference type="EMBL" id="WHNP01000130">
    <property type="protein sequence ID" value="MPW23696.1"/>
    <property type="molecule type" value="Genomic_DNA"/>
</dbReference>
<sequence>MDLQTELDDLHRADRHVALMRRCAWRQAQIVERLREQGRDTALAERLLATMQDTVTVACEHRALMAGLVTWFQQQRSRTVAALQAPR</sequence>
<protein>
    <submittedName>
        <fullName evidence="1">Uncharacterized protein</fullName>
    </submittedName>
</protein>
<reference evidence="1 2" key="1">
    <citation type="submission" date="2019-10" db="EMBL/GenBank/DDBJ databases">
        <title>Paraburkholderia sp. isolated from nodules of Mimosa pudica from Brazilian Atlantic Forest soils.</title>
        <authorList>
            <person name="Paulitsch F."/>
            <person name="Hungria M."/>
            <person name="Dall'Agnol R."/>
        </authorList>
    </citation>
    <scope>NUCLEOTIDE SEQUENCE [LARGE SCALE GENOMIC DNA]</scope>
    <source>
        <strain evidence="1 2">CNPSo 3157</strain>
    </source>
</reference>
<organism evidence="1 2">
    <name type="scientific">Paraburkholderia franconis</name>
    <dbReference type="NCBI Taxonomy" id="2654983"/>
    <lineage>
        <taxon>Bacteria</taxon>
        <taxon>Pseudomonadati</taxon>
        <taxon>Pseudomonadota</taxon>
        <taxon>Betaproteobacteria</taxon>
        <taxon>Burkholderiales</taxon>
        <taxon>Burkholderiaceae</taxon>
        <taxon>Paraburkholderia</taxon>
    </lineage>
</organism>
<accession>A0A7X1TLK2</accession>
<proteinExistence type="predicted"/>